<proteinExistence type="inferred from homology"/>
<dbReference type="Gene3D" id="3.30.56.70">
    <property type="entry name" value="N2,N2-dimethylguanosine tRNA methyltransferase, C-terminal domain"/>
    <property type="match status" value="1"/>
</dbReference>
<dbReference type="InterPro" id="IPR029063">
    <property type="entry name" value="SAM-dependent_MTases_sf"/>
</dbReference>
<evidence type="ECO:0000256" key="6">
    <source>
        <dbReference type="ARBA" id="ARBA00022884"/>
    </source>
</evidence>
<dbReference type="PROSITE" id="PS51626">
    <property type="entry name" value="SAM_MT_TRM1"/>
    <property type="match status" value="1"/>
</dbReference>
<evidence type="ECO:0000256" key="7">
    <source>
        <dbReference type="ARBA" id="ARBA00039099"/>
    </source>
</evidence>
<gene>
    <name evidence="12" type="ORF">SEMRO_2_G001870.2</name>
</gene>
<keyword evidence="10" id="KW-0175">Coiled coil</keyword>
<dbReference type="InterPro" id="IPR042296">
    <property type="entry name" value="tRNA_met_Trm1_C"/>
</dbReference>
<dbReference type="GO" id="GO:0000049">
    <property type="term" value="F:tRNA binding"/>
    <property type="evidence" value="ECO:0007669"/>
    <property type="project" value="UniProtKB-UniRule"/>
</dbReference>
<dbReference type="OrthoDB" id="6349953at2759"/>
<evidence type="ECO:0000256" key="3">
    <source>
        <dbReference type="ARBA" id="ARBA00022679"/>
    </source>
</evidence>
<accession>A0A9N8H0I4</accession>
<dbReference type="InterPro" id="IPR002905">
    <property type="entry name" value="Trm1"/>
</dbReference>
<evidence type="ECO:0000256" key="10">
    <source>
        <dbReference type="SAM" id="Coils"/>
    </source>
</evidence>
<dbReference type="FunFam" id="3.30.56.70:FF:000001">
    <property type="entry name" value="tRNA (guanine(26)-N(2))-dimethyltransferase"/>
    <property type="match status" value="1"/>
</dbReference>
<keyword evidence="6 9" id="KW-0694">RNA-binding</keyword>
<evidence type="ECO:0000256" key="1">
    <source>
        <dbReference type="ARBA" id="ARBA00022555"/>
    </source>
</evidence>
<dbReference type="SUPFAM" id="SSF53335">
    <property type="entry name" value="S-adenosyl-L-methionine-dependent methyltransferases"/>
    <property type="match status" value="1"/>
</dbReference>
<dbReference type="PANTHER" id="PTHR10631">
    <property type="entry name" value="N 2 ,N 2 -DIMETHYLGUANOSINE TRNA METHYLTRANSFERASE"/>
    <property type="match status" value="1"/>
</dbReference>
<evidence type="ECO:0000256" key="2">
    <source>
        <dbReference type="ARBA" id="ARBA00022603"/>
    </source>
</evidence>
<keyword evidence="4 9" id="KW-0949">S-adenosyl-L-methionine</keyword>
<dbReference type="EMBL" id="CAICTM010000002">
    <property type="protein sequence ID" value="CAB9496211.1"/>
    <property type="molecule type" value="Genomic_DNA"/>
</dbReference>
<evidence type="ECO:0000256" key="4">
    <source>
        <dbReference type="ARBA" id="ARBA00022691"/>
    </source>
</evidence>
<keyword evidence="3 9" id="KW-0808">Transferase</keyword>
<comment type="caution">
    <text evidence="12">The sequence shown here is derived from an EMBL/GenBank/DDBJ whole genome shotgun (WGS) entry which is preliminary data.</text>
</comment>
<keyword evidence="5 9" id="KW-0819">tRNA processing</keyword>
<evidence type="ECO:0000256" key="8">
    <source>
        <dbReference type="ARBA" id="ARBA00051897"/>
    </source>
</evidence>
<comment type="similarity">
    <text evidence="9">Belongs to the class I-like SAM-binding methyltransferase superfamily. Trm1 family.</text>
</comment>
<dbReference type="AlphaFoldDB" id="A0A9N8H0I4"/>
<evidence type="ECO:0000256" key="5">
    <source>
        <dbReference type="ARBA" id="ARBA00022694"/>
    </source>
</evidence>
<evidence type="ECO:0000313" key="13">
    <source>
        <dbReference type="Proteomes" id="UP001153069"/>
    </source>
</evidence>
<feature type="compositionally biased region" description="Basic residues" evidence="11">
    <location>
        <begin position="596"/>
        <end position="606"/>
    </location>
</feature>
<name>A0A9N8H0I4_9STRA</name>
<feature type="region of interest" description="Disordered" evidence="11">
    <location>
        <begin position="563"/>
        <end position="606"/>
    </location>
</feature>
<feature type="region of interest" description="Disordered" evidence="11">
    <location>
        <begin position="1"/>
        <end position="25"/>
    </location>
</feature>
<sequence length="606" mass="67403">MSTDTATDNEKKKTQEDDTTTSNSSFKSIVEGSITMKYPVDEEGTVFYNPVQVQNRDLSILMLTLYSERLAVKNAVAQKRRELRQQNHTAETRKSALEIQQELDDYQASLNPRTLPSSKHNNGMTILDALAASGLRSMRYWKEIPGVKHVTINDLEPAAVDRAHQNLQENGLADQVVATYDTTDQTTPENTTVPWQRPHGIHVQNGDAKIEMYQSQRSQSLVSIPNQNSLILQQAKLKPQYDVIDLDPYGSAAPFLDAAVQAVESGGMLCVTCTDMAALGGSHPETCYGRYASMPIPSARYLQEVALRILLKEIATTAAKYGRTIQPILSVGMNFYIRVFVQVNNDKAGVAKLSLQVGSVFQSTQCPSFHIAAHGRMGGKKGTVYQPQRAPPVPKCEETGADFKVGGPMWLGPLHDADVVEAALERLREEQPQQQQLCPNMKWMATKERLEGLLMSVQEELSDVPLYYAMPDFCRVVKCSAPPINSVKAALINGGYRVSGYHKDPQAIKTNAPNRFMWDILRVWWKKNPPKKQPDKDSPAGKILAVEPQHEIDFTIPESLRKQITANSRAAKTDGKKKVSRFPMNPEANWGPKKAASGKKRKIDDQ</sequence>
<keyword evidence="1 9" id="KW-0820">tRNA-binding</keyword>
<dbReference type="GO" id="GO:0005634">
    <property type="term" value="C:nucleus"/>
    <property type="evidence" value="ECO:0007669"/>
    <property type="project" value="TreeGrafter"/>
</dbReference>
<dbReference type="PANTHER" id="PTHR10631:SF3">
    <property type="entry name" value="TRNA (GUANINE(26)-N(2))-DIMETHYLTRANSFERASE"/>
    <property type="match status" value="1"/>
</dbReference>
<evidence type="ECO:0000256" key="11">
    <source>
        <dbReference type="SAM" id="MobiDB-lite"/>
    </source>
</evidence>
<evidence type="ECO:0000313" key="12">
    <source>
        <dbReference type="EMBL" id="CAB9496211.1"/>
    </source>
</evidence>
<keyword evidence="13" id="KW-1185">Reference proteome</keyword>
<keyword evidence="2 9" id="KW-0489">Methyltransferase</keyword>
<dbReference type="Pfam" id="PF02005">
    <property type="entry name" value="TRM"/>
    <property type="match status" value="2"/>
</dbReference>
<evidence type="ECO:0000256" key="9">
    <source>
        <dbReference type="PROSITE-ProRule" id="PRU00958"/>
    </source>
</evidence>
<dbReference type="EC" id="2.1.1.216" evidence="7 9"/>
<dbReference type="Proteomes" id="UP001153069">
    <property type="component" value="Unassembled WGS sequence"/>
</dbReference>
<reference evidence="12" key="1">
    <citation type="submission" date="2020-06" db="EMBL/GenBank/DDBJ databases">
        <authorList>
            <consortium name="Plant Systems Biology data submission"/>
        </authorList>
    </citation>
    <scope>NUCLEOTIDE SEQUENCE</scope>
    <source>
        <strain evidence="12">D6</strain>
    </source>
</reference>
<protein>
    <recommendedName>
        <fullName evidence="7 9">tRNA (guanine(26)-N(2))-dimethyltransferase</fullName>
        <ecNumber evidence="7 9">2.1.1.216</ecNumber>
    </recommendedName>
</protein>
<organism evidence="12 13">
    <name type="scientific">Seminavis robusta</name>
    <dbReference type="NCBI Taxonomy" id="568900"/>
    <lineage>
        <taxon>Eukaryota</taxon>
        <taxon>Sar</taxon>
        <taxon>Stramenopiles</taxon>
        <taxon>Ochrophyta</taxon>
        <taxon>Bacillariophyta</taxon>
        <taxon>Bacillariophyceae</taxon>
        <taxon>Bacillariophycidae</taxon>
        <taxon>Naviculales</taxon>
        <taxon>Naviculaceae</taxon>
        <taxon>Seminavis</taxon>
    </lineage>
</organism>
<comment type="catalytic activity">
    <reaction evidence="8 9">
        <text>guanosine(26) in tRNA + 2 S-adenosyl-L-methionine = N(2)-dimethylguanosine(26) in tRNA + 2 S-adenosyl-L-homocysteine + 2 H(+)</text>
        <dbReference type="Rhea" id="RHEA:43140"/>
        <dbReference type="Rhea" id="RHEA-COMP:10359"/>
        <dbReference type="Rhea" id="RHEA-COMP:10360"/>
        <dbReference type="ChEBI" id="CHEBI:15378"/>
        <dbReference type="ChEBI" id="CHEBI:57856"/>
        <dbReference type="ChEBI" id="CHEBI:59789"/>
        <dbReference type="ChEBI" id="CHEBI:74269"/>
        <dbReference type="ChEBI" id="CHEBI:74513"/>
        <dbReference type="EC" id="2.1.1.216"/>
    </reaction>
</comment>
<dbReference type="Gene3D" id="3.40.50.150">
    <property type="entry name" value="Vaccinia Virus protein VP39"/>
    <property type="match status" value="1"/>
</dbReference>
<dbReference type="GO" id="GO:0160104">
    <property type="term" value="F:tRNA (guanine(26)-N2)-dimethyltransferase activity"/>
    <property type="evidence" value="ECO:0007669"/>
    <property type="project" value="UniProtKB-UniRule"/>
</dbReference>
<dbReference type="GO" id="GO:0002940">
    <property type="term" value="P:tRNA N2-guanine methylation"/>
    <property type="evidence" value="ECO:0007669"/>
    <property type="project" value="TreeGrafter"/>
</dbReference>
<feature type="coiled-coil region" evidence="10">
    <location>
        <begin position="73"/>
        <end position="100"/>
    </location>
</feature>